<name>A0ABT3SYZ3_9GAMM</name>
<dbReference type="SUPFAM" id="SSF53448">
    <property type="entry name" value="Nucleotide-diphospho-sugar transferases"/>
    <property type="match status" value="1"/>
</dbReference>
<dbReference type="PANTHER" id="PTHR43685:SF2">
    <property type="entry name" value="GLYCOSYLTRANSFERASE 2-LIKE DOMAIN-CONTAINING PROTEIN"/>
    <property type="match status" value="1"/>
</dbReference>
<dbReference type="Pfam" id="PF00535">
    <property type="entry name" value="Glycos_transf_2"/>
    <property type="match status" value="1"/>
</dbReference>
<dbReference type="InterPro" id="IPR001173">
    <property type="entry name" value="Glyco_trans_2-like"/>
</dbReference>
<evidence type="ECO:0000259" key="1">
    <source>
        <dbReference type="Pfam" id="PF00535"/>
    </source>
</evidence>
<evidence type="ECO:0000313" key="3">
    <source>
        <dbReference type="Proteomes" id="UP001143307"/>
    </source>
</evidence>
<evidence type="ECO:0000313" key="2">
    <source>
        <dbReference type="EMBL" id="MCX2975094.1"/>
    </source>
</evidence>
<feature type="domain" description="Glycosyltransferase 2-like" evidence="1">
    <location>
        <begin position="11"/>
        <end position="140"/>
    </location>
</feature>
<protein>
    <submittedName>
        <fullName evidence="2">Glycosyltransferase</fullName>
    </submittedName>
</protein>
<dbReference type="PANTHER" id="PTHR43685">
    <property type="entry name" value="GLYCOSYLTRANSFERASE"/>
    <property type="match status" value="1"/>
</dbReference>
<keyword evidence="3" id="KW-1185">Reference proteome</keyword>
<dbReference type="EMBL" id="SHNP01000006">
    <property type="protein sequence ID" value="MCX2975094.1"/>
    <property type="molecule type" value="Genomic_DNA"/>
</dbReference>
<dbReference type="Proteomes" id="UP001143307">
    <property type="component" value="Unassembled WGS sequence"/>
</dbReference>
<proteinExistence type="predicted"/>
<dbReference type="RefSeq" id="WP_279253756.1">
    <property type="nucleotide sequence ID" value="NZ_SHNP01000006.1"/>
</dbReference>
<comment type="caution">
    <text evidence="2">The sequence shown here is derived from an EMBL/GenBank/DDBJ whole genome shotgun (WGS) entry which is preliminary data.</text>
</comment>
<organism evidence="2 3">
    <name type="scientific">Candidatus Seongchinamella marina</name>
    <dbReference type="NCBI Taxonomy" id="2518990"/>
    <lineage>
        <taxon>Bacteria</taxon>
        <taxon>Pseudomonadati</taxon>
        <taxon>Pseudomonadota</taxon>
        <taxon>Gammaproteobacteria</taxon>
        <taxon>Cellvibrionales</taxon>
        <taxon>Halieaceae</taxon>
        <taxon>Seongchinamella</taxon>
    </lineage>
</organism>
<dbReference type="Gene3D" id="3.90.550.10">
    <property type="entry name" value="Spore Coat Polysaccharide Biosynthesis Protein SpsA, Chain A"/>
    <property type="match status" value="1"/>
</dbReference>
<accession>A0ABT3SYZ3</accession>
<reference evidence="2" key="1">
    <citation type="submission" date="2019-02" db="EMBL/GenBank/DDBJ databases">
        <authorList>
            <person name="Li S.-H."/>
        </authorList>
    </citation>
    <scope>NUCLEOTIDE SEQUENCE</scope>
    <source>
        <strain evidence="2">IMCC8485</strain>
    </source>
</reference>
<dbReference type="InterPro" id="IPR029044">
    <property type="entry name" value="Nucleotide-diphossugar_trans"/>
</dbReference>
<sequence length="302" mass="34344">MSSEKSSVVAIITRTKNRNALLTRAVNSVLGQTYLNWEHVIVNDGGDRESVESLLAPYAKRYAGRLKLIHHDVSTGMEAASNTGVNHSESEFIAIHDDDDSWDKDFLQICIEQLLTDPDTDVKGVVTGTIQVFESIRGANVVTVRRQEYNPELTAISLPSVLEVNQFLPIAFLFYRSAYEEIGPYDETLPVIGDWEFNIRFLSKFDIRVIRDSLAFYHVRLGAEGDWANSVSRESLHAHYRAKIVNRYVRKDLERGAHVMGAYIAMGDFLFRTNRNLSRFGRILDKLKQLPFVSFLRKKTGI</sequence>
<gene>
    <name evidence="2" type="ORF">EYC87_16015</name>
</gene>
<dbReference type="InterPro" id="IPR050834">
    <property type="entry name" value="Glycosyltransf_2"/>
</dbReference>